<evidence type="ECO:0000259" key="6">
    <source>
        <dbReference type="Pfam" id="PF02826"/>
    </source>
</evidence>
<dbReference type="InterPro" id="IPR006139">
    <property type="entry name" value="D-isomer_2_OHA_DH_cat_dom"/>
</dbReference>
<gene>
    <name evidence="7" type="ordered locus">RB2501_15344</name>
</gene>
<evidence type="ECO:0000313" key="7">
    <source>
        <dbReference type="EMBL" id="EAR15715.1"/>
    </source>
</evidence>
<dbReference type="GO" id="GO:0016616">
    <property type="term" value="F:oxidoreductase activity, acting on the CH-OH group of donors, NAD or NADP as acceptor"/>
    <property type="evidence" value="ECO:0007669"/>
    <property type="project" value="InterPro"/>
</dbReference>
<name>A4CLG6_ROBBH</name>
<evidence type="ECO:0000256" key="2">
    <source>
        <dbReference type="ARBA" id="ARBA00023002"/>
    </source>
</evidence>
<dbReference type="KEGG" id="rbi:RB2501_15344"/>
<dbReference type="SUPFAM" id="SSF52283">
    <property type="entry name" value="Formate/glycerate dehydrogenase catalytic domain-like"/>
    <property type="match status" value="1"/>
</dbReference>
<keyword evidence="2 4" id="KW-0560">Oxidoreductase</keyword>
<dbReference type="InterPro" id="IPR050418">
    <property type="entry name" value="D-iso_2-hydroxyacid_DH_PdxB"/>
</dbReference>
<keyword evidence="3" id="KW-0520">NAD</keyword>
<dbReference type="Gene3D" id="3.40.50.720">
    <property type="entry name" value="NAD(P)-binding Rossmann-like Domain"/>
    <property type="match status" value="2"/>
</dbReference>
<sequence length="320" mass="34245">MMRILANDGLAEPAIAKLESAGFEVLTTKVAQEQLIPYLNKENIRALLVRSATQVNEELIDACPGLLLIGRAGVGLDNIAVAHARKKGLHVIHTPNASANSVAELVFAHLLGGTRFLHESNRHMPLEGDQQFRALKKAYAAGREVRGKTLGIIGFGGIGEAVARIGLGLGMEVCFHDTHRDRAVMTLEFAGGQQYDLEIQGFGLDELLSRSDFVTLHVPAQDRPVIGSRELGLMPRGAGLINTSRGGVIDEEALLAALDSGHLSFAGLDVFAEEPRPGVRLLMNPDLSLSPHIGGSTLEAQERIGLELAGQVVELLKKAD</sequence>
<dbReference type="Pfam" id="PF02826">
    <property type="entry name" value="2-Hacid_dh_C"/>
    <property type="match status" value="1"/>
</dbReference>
<reference evidence="7 8" key="1">
    <citation type="journal article" date="2009" name="J. Bacteriol.">
        <title>Complete genome sequence of Robiginitalea biformata HTCC2501.</title>
        <authorList>
            <person name="Oh H.M."/>
            <person name="Giovannoni S.J."/>
            <person name="Lee K."/>
            <person name="Ferriera S."/>
            <person name="Johnson J."/>
            <person name="Cho J.C."/>
        </authorList>
    </citation>
    <scope>NUCLEOTIDE SEQUENCE [LARGE SCALE GENOMIC DNA]</scope>
    <source>
        <strain evidence="8">ATCC BAA-864 / HTCC2501 / KCTC 12146</strain>
    </source>
</reference>
<comment type="similarity">
    <text evidence="1 4">Belongs to the D-isomer specific 2-hydroxyacid dehydrogenase family.</text>
</comment>
<protein>
    <submittedName>
        <fullName evidence="7">D-3-phosphoglycerate dehydrogenase</fullName>
    </submittedName>
</protein>
<evidence type="ECO:0000256" key="1">
    <source>
        <dbReference type="ARBA" id="ARBA00005854"/>
    </source>
</evidence>
<dbReference type="STRING" id="313596.RB2501_15344"/>
<dbReference type="InterPro" id="IPR006140">
    <property type="entry name" value="D-isomer_DH_NAD-bd"/>
</dbReference>
<evidence type="ECO:0000256" key="3">
    <source>
        <dbReference type="ARBA" id="ARBA00023027"/>
    </source>
</evidence>
<evidence type="ECO:0000256" key="4">
    <source>
        <dbReference type="RuleBase" id="RU003719"/>
    </source>
</evidence>
<dbReference type="CDD" id="cd05303">
    <property type="entry name" value="PGDH_2"/>
    <property type="match status" value="1"/>
</dbReference>
<dbReference type="InterPro" id="IPR036291">
    <property type="entry name" value="NAD(P)-bd_dom_sf"/>
</dbReference>
<organism evidence="7 8">
    <name type="scientific">Robiginitalea biformata (strain ATCC BAA-864 / DSM 15991 / KCTC 12146 / HTCC2501)</name>
    <dbReference type="NCBI Taxonomy" id="313596"/>
    <lineage>
        <taxon>Bacteria</taxon>
        <taxon>Pseudomonadati</taxon>
        <taxon>Bacteroidota</taxon>
        <taxon>Flavobacteriia</taxon>
        <taxon>Flavobacteriales</taxon>
        <taxon>Flavobacteriaceae</taxon>
        <taxon>Robiginitalea</taxon>
    </lineage>
</organism>
<proteinExistence type="inferred from homology"/>
<feature type="domain" description="D-isomer specific 2-hydroxyacid dehydrogenase catalytic" evidence="5">
    <location>
        <begin position="12"/>
        <end position="318"/>
    </location>
</feature>
<keyword evidence="8" id="KW-1185">Reference proteome</keyword>
<dbReference type="SMR" id="A4CLG6"/>
<feature type="domain" description="D-isomer specific 2-hydroxyacid dehydrogenase NAD-binding" evidence="6">
    <location>
        <begin position="108"/>
        <end position="294"/>
    </location>
</feature>
<dbReference type="Proteomes" id="UP000009049">
    <property type="component" value="Chromosome"/>
</dbReference>
<dbReference type="AlphaFoldDB" id="A4CLG6"/>
<dbReference type="EMBL" id="CP001712">
    <property type="protein sequence ID" value="EAR15715.1"/>
    <property type="molecule type" value="Genomic_DNA"/>
</dbReference>
<dbReference type="PROSITE" id="PS00065">
    <property type="entry name" value="D_2_HYDROXYACID_DH_1"/>
    <property type="match status" value="1"/>
</dbReference>
<dbReference type="InterPro" id="IPR029752">
    <property type="entry name" value="D-isomer_DH_CS1"/>
</dbReference>
<dbReference type="PANTHER" id="PTHR43761">
    <property type="entry name" value="D-ISOMER SPECIFIC 2-HYDROXYACID DEHYDROGENASE FAMILY PROTEIN (AFU_ORTHOLOGUE AFUA_1G13630)"/>
    <property type="match status" value="1"/>
</dbReference>
<evidence type="ECO:0000259" key="5">
    <source>
        <dbReference type="Pfam" id="PF00389"/>
    </source>
</evidence>
<dbReference type="HOGENOM" id="CLU_019796_1_3_10"/>
<accession>A4CLG6</accession>
<dbReference type="SUPFAM" id="SSF51735">
    <property type="entry name" value="NAD(P)-binding Rossmann-fold domains"/>
    <property type="match status" value="1"/>
</dbReference>
<dbReference type="Pfam" id="PF00389">
    <property type="entry name" value="2-Hacid_dh"/>
    <property type="match status" value="1"/>
</dbReference>
<evidence type="ECO:0000313" key="8">
    <source>
        <dbReference type="Proteomes" id="UP000009049"/>
    </source>
</evidence>
<dbReference type="eggNOG" id="COG1052">
    <property type="taxonomic scope" value="Bacteria"/>
</dbReference>
<dbReference type="GO" id="GO:0051287">
    <property type="term" value="F:NAD binding"/>
    <property type="evidence" value="ECO:0007669"/>
    <property type="project" value="InterPro"/>
</dbReference>
<dbReference type="PANTHER" id="PTHR43761:SF1">
    <property type="entry name" value="D-ISOMER SPECIFIC 2-HYDROXYACID DEHYDROGENASE CATALYTIC DOMAIN-CONTAINING PROTEIN-RELATED"/>
    <property type="match status" value="1"/>
</dbReference>